<evidence type="ECO:0000313" key="3">
    <source>
        <dbReference type="Proteomes" id="UP000257109"/>
    </source>
</evidence>
<dbReference type="AlphaFoldDB" id="A0A371HXQ7"/>
<feature type="region of interest" description="Disordered" evidence="1">
    <location>
        <begin position="171"/>
        <end position="229"/>
    </location>
</feature>
<protein>
    <submittedName>
        <fullName evidence="2">Uncharacterized protein</fullName>
    </submittedName>
</protein>
<accession>A0A371HXQ7</accession>
<feature type="compositionally biased region" description="Polar residues" evidence="1">
    <location>
        <begin position="216"/>
        <end position="229"/>
    </location>
</feature>
<keyword evidence="3" id="KW-1185">Reference proteome</keyword>
<reference evidence="2" key="1">
    <citation type="submission" date="2018-05" db="EMBL/GenBank/DDBJ databases">
        <title>Draft genome of Mucuna pruriens seed.</title>
        <authorList>
            <person name="Nnadi N.E."/>
            <person name="Vos R."/>
            <person name="Hasami M.H."/>
            <person name="Devisetty U.K."/>
            <person name="Aguiy J.C."/>
        </authorList>
    </citation>
    <scope>NUCLEOTIDE SEQUENCE [LARGE SCALE GENOMIC DNA]</scope>
    <source>
        <strain evidence="2">JCA_2017</strain>
    </source>
</reference>
<name>A0A371HXQ7_MUCPR</name>
<evidence type="ECO:0000256" key="1">
    <source>
        <dbReference type="SAM" id="MobiDB-lite"/>
    </source>
</evidence>
<proteinExistence type="predicted"/>
<organism evidence="2 3">
    <name type="scientific">Mucuna pruriens</name>
    <name type="common">Velvet bean</name>
    <name type="synonym">Dolichos pruriens</name>
    <dbReference type="NCBI Taxonomy" id="157652"/>
    <lineage>
        <taxon>Eukaryota</taxon>
        <taxon>Viridiplantae</taxon>
        <taxon>Streptophyta</taxon>
        <taxon>Embryophyta</taxon>
        <taxon>Tracheophyta</taxon>
        <taxon>Spermatophyta</taxon>
        <taxon>Magnoliopsida</taxon>
        <taxon>eudicotyledons</taxon>
        <taxon>Gunneridae</taxon>
        <taxon>Pentapetalae</taxon>
        <taxon>rosids</taxon>
        <taxon>fabids</taxon>
        <taxon>Fabales</taxon>
        <taxon>Fabaceae</taxon>
        <taxon>Papilionoideae</taxon>
        <taxon>50 kb inversion clade</taxon>
        <taxon>NPAAA clade</taxon>
        <taxon>indigoferoid/millettioid clade</taxon>
        <taxon>Phaseoleae</taxon>
        <taxon>Mucuna</taxon>
    </lineage>
</organism>
<sequence length="229" mass="25985">MTARTKIDVHAVTLSMEFGDTLVQFNIFEAMKHPTEDHSLFGIDLIDELVEECLQLDSSGSITEEVNYDELWEVQNLSDSKDDNIDLSNLSQEAELLKLVDQVCKHEDLECSNNAEVQVAETKKLFSAQVAMMFTTEYESAKRRHDREKIEVNMVKKTSVEVDLIVHTRAETNSANKDQKQARAKSISDNQVQNHVPSGFDSSVRKNTEFDPNPTRADSISVNRSRPQH</sequence>
<comment type="caution">
    <text evidence="2">The sequence shown here is derived from an EMBL/GenBank/DDBJ whole genome shotgun (WGS) entry which is preliminary data.</text>
</comment>
<feature type="non-terminal residue" evidence="2">
    <location>
        <position position="1"/>
    </location>
</feature>
<gene>
    <name evidence="2" type="ORF">CR513_08282</name>
</gene>
<dbReference type="EMBL" id="QJKJ01001439">
    <property type="protein sequence ID" value="RDY07587.1"/>
    <property type="molecule type" value="Genomic_DNA"/>
</dbReference>
<dbReference type="Proteomes" id="UP000257109">
    <property type="component" value="Unassembled WGS sequence"/>
</dbReference>
<evidence type="ECO:0000313" key="2">
    <source>
        <dbReference type="EMBL" id="RDY07587.1"/>
    </source>
</evidence>
<dbReference type="OrthoDB" id="1459910at2759"/>
<feature type="compositionally biased region" description="Polar residues" evidence="1">
    <location>
        <begin position="187"/>
        <end position="196"/>
    </location>
</feature>